<sequence length="97" mass="10886">QERANRNQQIAKQYLEDHSGAISSHGVPLPPIVRLFVLLDLDWLARGKSRSREGDCAVLDGGTRPSAATPHDSDRYHVNCMPSRLCTRGRRNGSHRR</sequence>
<gene>
    <name evidence="2" type="ORF">X777_07124</name>
</gene>
<keyword evidence="3" id="KW-1185">Reference proteome</keyword>
<evidence type="ECO:0000313" key="3">
    <source>
        <dbReference type="Proteomes" id="UP000053097"/>
    </source>
</evidence>
<proteinExistence type="predicted"/>
<feature type="non-terminal residue" evidence="2">
    <location>
        <position position="1"/>
    </location>
</feature>
<evidence type="ECO:0000313" key="2">
    <source>
        <dbReference type="EMBL" id="EZA52743.1"/>
    </source>
</evidence>
<dbReference type="Proteomes" id="UP000053097">
    <property type="component" value="Unassembled WGS sequence"/>
</dbReference>
<dbReference type="EMBL" id="KK107321">
    <property type="protein sequence ID" value="EZA52743.1"/>
    <property type="molecule type" value="Genomic_DNA"/>
</dbReference>
<evidence type="ECO:0000256" key="1">
    <source>
        <dbReference type="SAM" id="MobiDB-lite"/>
    </source>
</evidence>
<dbReference type="AlphaFoldDB" id="A0A026W9V3"/>
<accession>A0A026W9V3</accession>
<reference evidence="2 3" key="1">
    <citation type="journal article" date="2014" name="Curr. Biol.">
        <title>The genome of the clonal raider ant Cerapachys biroi.</title>
        <authorList>
            <person name="Oxley P.R."/>
            <person name="Ji L."/>
            <person name="Fetter-Pruneda I."/>
            <person name="McKenzie S.K."/>
            <person name="Li C."/>
            <person name="Hu H."/>
            <person name="Zhang G."/>
            <person name="Kronauer D.J."/>
        </authorList>
    </citation>
    <scope>NUCLEOTIDE SEQUENCE [LARGE SCALE GENOMIC DNA]</scope>
</reference>
<feature type="region of interest" description="Disordered" evidence="1">
    <location>
        <begin position="49"/>
        <end position="79"/>
    </location>
</feature>
<protein>
    <submittedName>
        <fullName evidence="2">Uncharacterized protein</fullName>
    </submittedName>
</protein>
<organism evidence="2 3">
    <name type="scientific">Ooceraea biroi</name>
    <name type="common">Clonal raider ant</name>
    <name type="synonym">Cerapachys biroi</name>
    <dbReference type="NCBI Taxonomy" id="2015173"/>
    <lineage>
        <taxon>Eukaryota</taxon>
        <taxon>Metazoa</taxon>
        <taxon>Ecdysozoa</taxon>
        <taxon>Arthropoda</taxon>
        <taxon>Hexapoda</taxon>
        <taxon>Insecta</taxon>
        <taxon>Pterygota</taxon>
        <taxon>Neoptera</taxon>
        <taxon>Endopterygota</taxon>
        <taxon>Hymenoptera</taxon>
        <taxon>Apocrita</taxon>
        <taxon>Aculeata</taxon>
        <taxon>Formicoidea</taxon>
        <taxon>Formicidae</taxon>
        <taxon>Dorylinae</taxon>
        <taxon>Ooceraea</taxon>
    </lineage>
</organism>
<name>A0A026W9V3_OOCBI</name>